<evidence type="ECO:0008006" key="3">
    <source>
        <dbReference type="Google" id="ProtNLM"/>
    </source>
</evidence>
<dbReference type="EMBL" id="BOMF01000064">
    <property type="protein sequence ID" value="GID46055.1"/>
    <property type="molecule type" value="Genomic_DNA"/>
</dbReference>
<evidence type="ECO:0000256" key="1">
    <source>
        <dbReference type="SAM" id="SignalP"/>
    </source>
</evidence>
<gene>
    <name evidence="2" type="ORF">Aca07nite_33300</name>
</gene>
<keyword evidence="1" id="KW-0732">Signal</keyword>
<protein>
    <recommendedName>
        <fullName evidence="3">Exo-alpha-sialidase</fullName>
    </recommendedName>
</protein>
<reference evidence="2" key="1">
    <citation type="submission" date="2021-01" db="EMBL/GenBank/DDBJ databases">
        <title>Whole genome shotgun sequence of Actinoplanes capillaceus NBRC 16408.</title>
        <authorList>
            <person name="Komaki H."/>
            <person name="Tamura T."/>
        </authorList>
    </citation>
    <scope>NUCLEOTIDE SEQUENCE [LARGE SCALE GENOMIC DNA]</scope>
    <source>
        <strain evidence="2">NBRC 16408</strain>
    </source>
</reference>
<name>A0ABQ3WIH2_9ACTN</name>
<evidence type="ECO:0000313" key="2">
    <source>
        <dbReference type="EMBL" id="GID46055.1"/>
    </source>
</evidence>
<feature type="chain" id="PRO_5046652612" description="Exo-alpha-sialidase" evidence="1">
    <location>
        <begin position="24"/>
        <end position="382"/>
    </location>
</feature>
<feature type="signal peptide" evidence="1">
    <location>
        <begin position="1"/>
        <end position="23"/>
    </location>
</feature>
<accession>A0ABQ3WIH2</accession>
<proteinExistence type="predicted"/>
<dbReference type="PROSITE" id="PS51257">
    <property type="entry name" value="PROKAR_LIPOPROTEIN"/>
    <property type="match status" value="1"/>
</dbReference>
<comment type="caution">
    <text evidence="2">The sequence shown here is derived from an EMBL/GenBank/DDBJ whole genome shotgun (WGS) entry which is preliminary data.</text>
</comment>
<dbReference type="SUPFAM" id="SSF110296">
    <property type="entry name" value="Oligoxyloglucan reducing end-specific cellobiohydrolase"/>
    <property type="match status" value="1"/>
</dbReference>
<organism evidence="2">
    <name type="scientific">Actinoplanes campanulatus</name>
    <dbReference type="NCBI Taxonomy" id="113559"/>
    <lineage>
        <taxon>Bacteria</taxon>
        <taxon>Bacillati</taxon>
        <taxon>Actinomycetota</taxon>
        <taxon>Actinomycetes</taxon>
        <taxon>Micromonosporales</taxon>
        <taxon>Micromonosporaceae</taxon>
        <taxon>Actinoplanes</taxon>
    </lineage>
</organism>
<sequence>MRRVGRLLAGVVSLLLVGCSASGVPEPSPVPFGWQEAALPSSGGVPVVREAVWCGDGWFVVGAVRDAAGETRPAVWSSADGRSWSVVPVAPRSYYGERSVLVMGACREGRLAAVGWKRGGAHANPRTASWLRAADGVLRELPAPFELYGGPQAMNVSRLDAGDGGFLISGNRMSGAAVWWSGDASRFELRERVAGLASGSSGETWAFDGLPVGSGWLVVGGCLPVGRIDRDVCGWRSADGVSWERLIAEGDSSEYEELHRVALVDGVPLAVGFRGPVFGVWRLEPGRWRPVGSFGSWRASAWSGVHSVVVAGPRLVVSAGDGVGYALWVSSDGGVSWGRVEPPVAVGARPEVALSVTAGGGRLVLVADDGVTGRVYTSDIGA</sequence>